<feature type="domain" description="Hydroxymethylglutaryl-coenzyme A synthase C-terminal" evidence="6">
    <location>
        <begin position="253"/>
        <end position="350"/>
    </location>
</feature>
<dbReference type="GO" id="GO:0004421">
    <property type="term" value="F:hydroxymethylglutaryl-CoA synthase activity"/>
    <property type="evidence" value="ECO:0007669"/>
    <property type="project" value="InterPro"/>
</dbReference>
<feature type="domain" description="Hydroxymethylglutaryl-coenzyme A synthase N-terminal" evidence="5">
    <location>
        <begin position="3"/>
        <end position="165"/>
    </location>
</feature>
<gene>
    <name evidence="7" type="ORF">CBF29_01080</name>
</gene>
<evidence type="ECO:0000259" key="5">
    <source>
        <dbReference type="Pfam" id="PF01154"/>
    </source>
</evidence>
<feature type="active site" description="Proton donor/acceptor" evidence="3">
    <location>
        <position position="233"/>
    </location>
</feature>
<sequence length="388" mass="43335">MPIGIDQLNFFTPSLYVDMIDLAKARNTDPNKYIIGIGQEKMGINPITQDAVSMGANAALPIVSEADKSKIDMVIFATESGTDYSKSGAVSIHRLLNINPFARAIEMKQACYSATAGIMMAKDYIASHPDRKVLVVGSDLARYGLNTAGEVTQGAGAVAMLISADPRIMTVSDETLPFTKDIFDFWRPNYSDTAMVDGKFSNEAYIQFFETVLHEYQRRYDFSLEELEALCFHLPYSKMGKKAMANELEKVSEETKNRILAHYEASILYTKNIGNIYTGSLYLGLASLLDNSQEISAGNKIGMFSYGSGAVGEFFVGELVQGFKKHLATKEHQQLLDERERLTIPEYEELFMEALPENGTSLKLSNRFDSAPIQLVEIRDHQRHYAFR</sequence>
<evidence type="ECO:0000256" key="3">
    <source>
        <dbReference type="PIRSR" id="PIRSR611554-1"/>
    </source>
</evidence>
<feature type="active site" description="Acyl-thioester intermediate" evidence="3">
    <location>
        <position position="111"/>
    </location>
</feature>
<feature type="binding site" evidence="4">
    <location>
        <position position="143"/>
    </location>
    <ligand>
        <name>(3S)-3-hydroxy-3-methylglutaryl-CoA</name>
        <dbReference type="ChEBI" id="CHEBI:43074"/>
    </ligand>
</feature>
<proteinExistence type="inferred from homology"/>
<name>A0A430B627_9ENTE</name>
<dbReference type="Pfam" id="PF01154">
    <property type="entry name" value="HMG_CoA_synt_N"/>
    <property type="match status" value="1"/>
</dbReference>
<dbReference type="InterPro" id="IPR013528">
    <property type="entry name" value="HMG_CoA_synth_N"/>
</dbReference>
<reference evidence="7 8" key="1">
    <citation type="submission" date="2017-05" db="EMBL/GenBank/DDBJ databases">
        <title>Vagococcus spp. assemblies.</title>
        <authorList>
            <person name="Gulvik C.A."/>
        </authorList>
    </citation>
    <scope>NUCLEOTIDE SEQUENCE [LARGE SCALE GENOMIC DNA]</scope>
    <source>
        <strain evidence="7 8">CCUG 51432</strain>
    </source>
</reference>
<keyword evidence="2" id="KW-0808">Transferase</keyword>
<feature type="domain" description="Hydroxymethylglutaryl-coenzyme A synthase C-terminal" evidence="6">
    <location>
        <begin position="178"/>
        <end position="245"/>
    </location>
</feature>
<feature type="binding site" evidence="4">
    <location>
        <position position="29"/>
    </location>
    <ligand>
        <name>(3S)-3-hydroxy-3-methylglutaryl-CoA</name>
        <dbReference type="ChEBI" id="CHEBI:43074"/>
    </ligand>
</feature>
<feature type="binding site" evidence="4">
    <location>
        <position position="275"/>
    </location>
    <ligand>
        <name>(3S)-3-hydroxy-3-methylglutaryl-CoA</name>
        <dbReference type="ChEBI" id="CHEBI:43074"/>
    </ligand>
</feature>
<dbReference type="InterPro" id="IPR011554">
    <property type="entry name" value="HMG_CoA_synthase_prok"/>
</dbReference>
<comment type="caution">
    <text evidence="7">The sequence shown here is derived from an EMBL/GenBank/DDBJ whole genome shotgun (WGS) entry which is preliminary data.</text>
</comment>
<accession>A0A430B627</accession>
<comment type="similarity">
    <text evidence="1">Belongs to the thiolase-like superfamily. HMG-CoA synthase family.</text>
</comment>
<dbReference type="AlphaFoldDB" id="A0A430B627"/>
<evidence type="ECO:0000313" key="8">
    <source>
        <dbReference type="Proteomes" id="UP000287605"/>
    </source>
</evidence>
<organism evidence="7 8">
    <name type="scientific">Vagococcus elongatus</name>
    <dbReference type="NCBI Taxonomy" id="180344"/>
    <lineage>
        <taxon>Bacteria</taxon>
        <taxon>Bacillati</taxon>
        <taxon>Bacillota</taxon>
        <taxon>Bacilli</taxon>
        <taxon>Lactobacillales</taxon>
        <taxon>Enterococcaceae</taxon>
        <taxon>Vagococcus</taxon>
    </lineage>
</organism>
<protein>
    <submittedName>
        <fullName evidence="7">Hydroxymethylglutaryl-CoA synthase</fullName>
    </submittedName>
</protein>
<evidence type="ECO:0000313" key="7">
    <source>
        <dbReference type="EMBL" id="RSU15772.1"/>
    </source>
</evidence>
<evidence type="ECO:0000256" key="4">
    <source>
        <dbReference type="PIRSR" id="PIRSR611554-2"/>
    </source>
</evidence>
<dbReference type="PANTHER" id="PTHR43323:SF2">
    <property type="entry name" value="HYDROXYMETHYLGLUTARYL-COA SYNTHASE"/>
    <property type="match status" value="1"/>
</dbReference>
<evidence type="ECO:0000256" key="1">
    <source>
        <dbReference type="ARBA" id="ARBA00007061"/>
    </source>
</evidence>
<dbReference type="OrthoDB" id="9769523at2"/>
<feature type="active site" description="Proton donor/acceptor" evidence="3">
    <location>
        <position position="79"/>
    </location>
</feature>
<dbReference type="NCBIfam" id="TIGR01835">
    <property type="entry name" value="HMG-CoA-S_prok"/>
    <property type="match status" value="1"/>
</dbReference>
<dbReference type="CDD" id="cd00827">
    <property type="entry name" value="init_cond_enzymes"/>
    <property type="match status" value="1"/>
</dbReference>
<dbReference type="GO" id="GO:0006084">
    <property type="term" value="P:acetyl-CoA metabolic process"/>
    <property type="evidence" value="ECO:0007669"/>
    <property type="project" value="InterPro"/>
</dbReference>
<dbReference type="Proteomes" id="UP000287605">
    <property type="component" value="Unassembled WGS sequence"/>
</dbReference>
<dbReference type="EMBL" id="NGKA01000001">
    <property type="protein sequence ID" value="RSU15772.1"/>
    <property type="molecule type" value="Genomic_DNA"/>
</dbReference>
<evidence type="ECO:0000259" key="6">
    <source>
        <dbReference type="Pfam" id="PF08540"/>
    </source>
</evidence>
<evidence type="ECO:0000256" key="2">
    <source>
        <dbReference type="ARBA" id="ARBA00022679"/>
    </source>
</evidence>
<dbReference type="PANTHER" id="PTHR43323">
    <property type="entry name" value="3-HYDROXY-3-METHYLGLUTARYL COENZYME A SYNTHASE"/>
    <property type="match status" value="1"/>
</dbReference>
<dbReference type="Pfam" id="PF08540">
    <property type="entry name" value="HMG_CoA_synt_C"/>
    <property type="match status" value="2"/>
</dbReference>
<feature type="binding site" evidence="4">
    <location>
        <position position="242"/>
    </location>
    <ligand>
        <name>(3S)-3-hydroxy-3-methylglutaryl-CoA</name>
        <dbReference type="ChEBI" id="CHEBI:43074"/>
    </ligand>
</feature>
<dbReference type="SUPFAM" id="SSF53901">
    <property type="entry name" value="Thiolase-like"/>
    <property type="match status" value="2"/>
</dbReference>
<keyword evidence="8" id="KW-1185">Reference proteome</keyword>
<dbReference type="Gene3D" id="3.40.47.10">
    <property type="match status" value="2"/>
</dbReference>
<dbReference type="InterPro" id="IPR016039">
    <property type="entry name" value="Thiolase-like"/>
</dbReference>
<dbReference type="InterPro" id="IPR013746">
    <property type="entry name" value="HMG_CoA_synt_C_dom"/>
</dbReference>